<dbReference type="CDD" id="cd12885">
    <property type="entry name" value="SPRY_RanBP_like"/>
    <property type="match status" value="1"/>
</dbReference>
<dbReference type="InParanoid" id="A0A2R5GKC3"/>
<comment type="caution">
    <text evidence="2">The sequence shown here is derived from an EMBL/GenBank/DDBJ whole genome shotgun (WGS) entry which is preliminary data.</text>
</comment>
<feature type="region of interest" description="Disordered" evidence="1">
    <location>
        <begin position="182"/>
        <end position="201"/>
    </location>
</feature>
<evidence type="ECO:0000313" key="3">
    <source>
        <dbReference type="Proteomes" id="UP000241890"/>
    </source>
</evidence>
<organism evidence="2 3">
    <name type="scientific">Hondaea fermentalgiana</name>
    <dbReference type="NCBI Taxonomy" id="2315210"/>
    <lineage>
        <taxon>Eukaryota</taxon>
        <taxon>Sar</taxon>
        <taxon>Stramenopiles</taxon>
        <taxon>Bigyra</taxon>
        <taxon>Labyrinthulomycetes</taxon>
        <taxon>Thraustochytrida</taxon>
        <taxon>Thraustochytriidae</taxon>
        <taxon>Hondaea</taxon>
    </lineage>
</organism>
<name>A0A2R5GKC3_9STRA</name>
<gene>
    <name evidence="2" type="ORF">FCC1311_063982</name>
</gene>
<dbReference type="InterPro" id="IPR044736">
    <property type="entry name" value="Gid1/RanBPM/SPLA_SPRY"/>
</dbReference>
<dbReference type="Proteomes" id="UP000241890">
    <property type="component" value="Unassembled WGS sequence"/>
</dbReference>
<proteinExistence type="predicted"/>
<dbReference type="EMBL" id="BEYU01000072">
    <property type="protein sequence ID" value="GBG30178.1"/>
    <property type="molecule type" value="Genomic_DNA"/>
</dbReference>
<sequence length="331" mass="35557">MSAFTTTMSYWLGEETGLVKARANEAWVETKPKQSTRMNAMWKEGRGLSPSLPDAQYFEFTIAEAPEGASMPVSIGLTDEKNFGAGWSFKGLSYGGNLSDGSSLLAQGFGPSLKQGDVVGLRAEMVERKNKRHDLEVYISVNGEGLGKAFSIDEFEVINVGPLYPTVGFSTGPAKVVIERKSAPSAEDLSRPSSSQTRESVHGAWVAPAASIVGEDTDELPPVVIKVVANEANLGVQAKVANSISSEVSLEAPHKSTGSPAISTKMMPPPKVLALEERVAEVITSIQNLELVDGQLKLSYGEGDSVHFEPYDAAHDPISAEQIKWMQRTDQ</sequence>
<protein>
    <submittedName>
        <fullName evidence="2">Ran-binding protein 9</fullName>
    </submittedName>
</protein>
<dbReference type="OrthoDB" id="258495at2759"/>
<keyword evidence="3" id="KW-1185">Reference proteome</keyword>
<reference evidence="2 3" key="1">
    <citation type="submission" date="2017-12" db="EMBL/GenBank/DDBJ databases">
        <title>Sequencing, de novo assembly and annotation of complete genome of a new Thraustochytrid species, strain FCC1311.</title>
        <authorList>
            <person name="Sedici K."/>
            <person name="Godart F."/>
            <person name="Aiese Cigliano R."/>
            <person name="Sanseverino W."/>
            <person name="Barakat M."/>
            <person name="Ortet P."/>
            <person name="Marechal E."/>
            <person name="Cagnac O."/>
            <person name="Amato A."/>
        </authorList>
    </citation>
    <scope>NUCLEOTIDE SEQUENCE [LARGE SCALE GENOMIC DNA]</scope>
</reference>
<evidence type="ECO:0000313" key="2">
    <source>
        <dbReference type="EMBL" id="GBG30178.1"/>
    </source>
</evidence>
<dbReference type="InterPro" id="IPR043136">
    <property type="entry name" value="B30.2/SPRY_sf"/>
</dbReference>
<dbReference type="AlphaFoldDB" id="A0A2R5GKC3"/>
<accession>A0A2R5GKC3</accession>
<evidence type="ECO:0000256" key="1">
    <source>
        <dbReference type="SAM" id="MobiDB-lite"/>
    </source>
</evidence>
<dbReference type="Gene3D" id="2.60.120.920">
    <property type="match status" value="1"/>
</dbReference>